<organism evidence="1">
    <name type="scientific">viral metagenome</name>
    <dbReference type="NCBI Taxonomy" id="1070528"/>
    <lineage>
        <taxon>unclassified sequences</taxon>
        <taxon>metagenomes</taxon>
        <taxon>organismal metagenomes</taxon>
    </lineage>
</organism>
<sequence length="163" mass="19367">MFAECNEVRRMKEEYYRPGEIKYSPTQIRWLLRNVLFQSEWPSDHKTTGYTGGKGKTIGYHAKFEMIRMIIGELNARLQLCGKAGLYFEYLTLIDDGDKDYRLQRLAGYHGTTAREVDYLSNMAIRYCCGFRRKRVTFKEFCAYTKTRDEKRKANYKSKLEEM</sequence>
<protein>
    <submittedName>
        <fullName evidence="1">Uncharacterized protein</fullName>
    </submittedName>
</protein>
<accession>A0A6M3L2N8</accession>
<reference evidence="1" key="1">
    <citation type="submission" date="2020-03" db="EMBL/GenBank/DDBJ databases">
        <title>The deep terrestrial virosphere.</title>
        <authorList>
            <person name="Holmfeldt K."/>
            <person name="Nilsson E."/>
            <person name="Simone D."/>
            <person name="Lopez-Fernandez M."/>
            <person name="Wu X."/>
            <person name="de Brujin I."/>
            <person name="Lundin D."/>
            <person name="Andersson A."/>
            <person name="Bertilsson S."/>
            <person name="Dopson M."/>
        </authorList>
    </citation>
    <scope>NUCLEOTIDE SEQUENCE</scope>
    <source>
        <strain evidence="1">MM415B02654</strain>
    </source>
</reference>
<name>A0A6M3L2N8_9ZZZZ</name>
<dbReference type="EMBL" id="MT142811">
    <property type="protein sequence ID" value="QJA88907.1"/>
    <property type="molecule type" value="Genomic_DNA"/>
</dbReference>
<proteinExistence type="predicted"/>
<gene>
    <name evidence="1" type="ORF">MM415B02654_0002</name>
</gene>
<evidence type="ECO:0000313" key="1">
    <source>
        <dbReference type="EMBL" id="QJA88907.1"/>
    </source>
</evidence>
<dbReference type="AlphaFoldDB" id="A0A6M3L2N8"/>